<protein>
    <submittedName>
        <fullName evidence="2">DNA-binding MarR family transcriptional regulator</fullName>
    </submittedName>
</protein>
<dbReference type="SMART" id="SM00347">
    <property type="entry name" value="HTH_MARR"/>
    <property type="match status" value="1"/>
</dbReference>
<dbReference type="Proteomes" id="UP000622552">
    <property type="component" value="Unassembled WGS sequence"/>
</dbReference>
<evidence type="ECO:0000313" key="3">
    <source>
        <dbReference type="Proteomes" id="UP000622552"/>
    </source>
</evidence>
<evidence type="ECO:0000313" key="2">
    <source>
        <dbReference type="EMBL" id="MBG6141388.1"/>
    </source>
</evidence>
<dbReference type="Gene3D" id="1.10.10.10">
    <property type="entry name" value="Winged helix-like DNA-binding domain superfamily/Winged helix DNA-binding domain"/>
    <property type="match status" value="1"/>
</dbReference>
<dbReference type="GO" id="GO:0006950">
    <property type="term" value="P:response to stress"/>
    <property type="evidence" value="ECO:0007669"/>
    <property type="project" value="TreeGrafter"/>
</dbReference>
<gene>
    <name evidence="2" type="ORF">IW245_007582</name>
</gene>
<dbReference type="SUPFAM" id="SSF46785">
    <property type="entry name" value="Winged helix' DNA-binding domain"/>
    <property type="match status" value="1"/>
</dbReference>
<dbReference type="PANTHER" id="PTHR33164">
    <property type="entry name" value="TRANSCRIPTIONAL REGULATOR, MARR FAMILY"/>
    <property type="match status" value="1"/>
</dbReference>
<dbReference type="InterPro" id="IPR036390">
    <property type="entry name" value="WH_DNA-bd_sf"/>
</dbReference>
<accession>A0A8J7H4K1</accession>
<keyword evidence="2" id="KW-0238">DNA-binding</keyword>
<organism evidence="2 3">
    <name type="scientific">Longispora fulva</name>
    <dbReference type="NCBI Taxonomy" id="619741"/>
    <lineage>
        <taxon>Bacteria</taxon>
        <taxon>Bacillati</taxon>
        <taxon>Actinomycetota</taxon>
        <taxon>Actinomycetes</taxon>
        <taxon>Micromonosporales</taxon>
        <taxon>Micromonosporaceae</taxon>
        <taxon>Longispora</taxon>
    </lineage>
</organism>
<dbReference type="RefSeq" id="WP_197007812.1">
    <property type="nucleotide sequence ID" value="NZ_BONS01000013.1"/>
</dbReference>
<comment type="caution">
    <text evidence="2">The sequence shown here is derived from an EMBL/GenBank/DDBJ whole genome shotgun (WGS) entry which is preliminary data.</text>
</comment>
<dbReference type="AlphaFoldDB" id="A0A8J7H4K1"/>
<evidence type="ECO:0000259" key="1">
    <source>
        <dbReference type="PROSITE" id="PS50995"/>
    </source>
</evidence>
<keyword evidence="3" id="KW-1185">Reference proteome</keyword>
<feature type="domain" description="HTH marR-type" evidence="1">
    <location>
        <begin position="3"/>
        <end position="135"/>
    </location>
</feature>
<dbReference type="PROSITE" id="PS50995">
    <property type="entry name" value="HTH_MARR_2"/>
    <property type="match status" value="1"/>
</dbReference>
<dbReference type="EMBL" id="JADOUF010000001">
    <property type="protein sequence ID" value="MBG6141388.1"/>
    <property type="molecule type" value="Genomic_DNA"/>
</dbReference>
<proteinExistence type="predicted"/>
<dbReference type="Pfam" id="PF12802">
    <property type="entry name" value="MarR_2"/>
    <property type="match status" value="1"/>
</dbReference>
<dbReference type="InterPro" id="IPR039422">
    <property type="entry name" value="MarR/SlyA-like"/>
</dbReference>
<dbReference type="InterPro" id="IPR000835">
    <property type="entry name" value="HTH_MarR-typ"/>
</dbReference>
<sequence>MTEVHLCSQIRRADQALAARHEAVLRGFGLTMAQYMVLLHLSEATSMSGAQLARASGVTPQTMAPMLATLREKGLIAREPSAVHGKVMIASLTGEGRAVLERAHQQVVVLEEAFYAAFSPAERVTLAGLLERAAAVLAEQAAAHRSA</sequence>
<dbReference type="GO" id="GO:0003677">
    <property type="term" value="F:DNA binding"/>
    <property type="evidence" value="ECO:0007669"/>
    <property type="project" value="UniProtKB-KW"/>
</dbReference>
<dbReference type="GO" id="GO:0003700">
    <property type="term" value="F:DNA-binding transcription factor activity"/>
    <property type="evidence" value="ECO:0007669"/>
    <property type="project" value="InterPro"/>
</dbReference>
<reference evidence="2" key="1">
    <citation type="submission" date="2020-11" db="EMBL/GenBank/DDBJ databases">
        <title>Sequencing the genomes of 1000 actinobacteria strains.</title>
        <authorList>
            <person name="Klenk H.-P."/>
        </authorList>
    </citation>
    <scope>NUCLEOTIDE SEQUENCE</scope>
    <source>
        <strain evidence="2">DSM 45356</strain>
    </source>
</reference>
<dbReference type="PANTHER" id="PTHR33164:SF43">
    <property type="entry name" value="HTH-TYPE TRANSCRIPTIONAL REPRESSOR YETL"/>
    <property type="match status" value="1"/>
</dbReference>
<dbReference type="InterPro" id="IPR036388">
    <property type="entry name" value="WH-like_DNA-bd_sf"/>
</dbReference>
<name>A0A8J7H4K1_9ACTN</name>